<proteinExistence type="predicted"/>
<organism evidence="1 2">
    <name type="scientific">Pseudomonas graminis</name>
    <dbReference type="NCBI Taxonomy" id="158627"/>
    <lineage>
        <taxon>Bacteria</taxon>
        <taxon>Pseudomonadati</taxon>
        <taxon>Pseudomonadota</taxon>
        <taxon>Gammaproteobacteria</taxon>
        <taxon>Pseudomonadales</taxon>
        <taxon>Pseudomonadaceae</taxon>
        <taxon>Pseudomonas</taxon>
    </lineage>
</organism>
<gene>
    <name evidence="1" type="ORF">BBI10_22030</name>
</gene>
<evidence type="ECO:0000313" key="2">
    <source>
        <dbReference type="Proteomes" id="UP000095143"/>
    </source>
</evidence>
<dbReference type="AlphaFoldDB" id="A0A1C2DHI5"/>
<evidence type="ECO:0000313" key="1">
    <source>
        <dbReference type="EMBL" id="OCX14212.1"/>
    </source>
</evidence>
<sequence>MLESPDLTSTLSFKREFLCWRGREFDDRYECRVAAIEGRGASIEFEFEGIYVGSEVAADIAFCLSEALAMTEQTEVESATAALRYEGLLKRKYRFSHGAWQFSATGVFPVENASIELLKGTQSAGTFVAVRTIEEGGFELELEEMGYSFSTQDALWLQEKLLEVIQQPPKQHPRVRLLEAGYGAWKP</sequence>
<dbReference type="OrthoDB" id="6995709at2"/>
<accession>A0A1C2DHI5</accession>
<reference evidence="1 2" key="1">
    <citation type="submission" date="2016-08" db="EMBL/GenBank/DDBJ databases">
        <title>Whole genome sequence of Pseudomonas graminis strain UASWS1507, a potential biological control agent for agriculture.</title>
        <authorList>
            <person name="Crovadore J."/>
            <person name="Calmin G."/>
            <person name="Chablais R."/>
            <person name="Cochard B."/>
            <person name="Lefort F."/>
        </authorList>
    </citation>
    <scope>NUCLEOTIDE SEQUENCE [LARGE SCALE GENOMIC DNA]</scope>
    <source>
        <strain evidence="1 2">UASWS1507</strain>
    </source>
</reference>
<comment type="caution">
    <text evidence="1">The sequence shown here is derived from an EMBL/GenBank/DDBJ whole genome shotgun (WGS) entry which is preliminary data.</text>
</comment>
<protein>
    <submittedName>
        <fullName evidence="1">Uncharacterized protein</fullName>
    </submittedName>
</protein>
<dbReference type="EMBL" id="MDEN01000068">
    <property type="protein sequence ID" value="OCX14212.1"/>
    <property type="molecule type" value="Genomic_DNA"/>
</dbReference>
<dbReference type="Proteomes" id="UP000095143">
    <property type="component" value="Unassembled WGS sequence"/>
</dbReference>
<name>A0A1C2DHI5_9PSED</name>